<accession>A0A4P6K0B9</accession>
<sequence>MVIRIYVKGVSRTHLAWHVVARAGVERKGMPMHPLQIELVNQQAVDIIHSTERSPSIVARPQGGYGLAIATLFSIVLQNLLFWGSI</sequence>
<keyword evidence="1" id="KW-1133">Transmembrane helix</keyword>
<keyword evidence="3" id="KW-1185">Reference proteome</keyword>
<reference evidence="2 3" key="1">
    <citation type="submission" date="2019-01" db="EMBL/GenBank/DDBJ databases">
        <title>Ktedonosporobacter rubrisoli SCAWS-G2.</title>
        <authorList>
            <person name="Huang Y."/>
            <person name="Yan B."/>
        </authorList>
    </citation>
    <scope>NUCLEOTIDE SEQUENCE [LARGE SCALE GENOMIC DNA]</scope>
    <source>
        <strain evidence="2 3">SCAWS-G2</strain>
    </source>
</reference>
<dbReference type="EMBL" id="CP035758">
    <property type="protein sequence ID" value="QBD81489.1"/>
    <property type="molecule type" value="Genomic_DNA"/>
</dbReference>
<proteinExistence type="predicted"/>
<dbReference type="RefSeq" id="WP_129892550.1">
    <property type="nucleotide sequence ID" value="NZ_CP035758.1"/>
</dbReference>
<name>A0A4P6K0B9_KTERU</name>
<dbReference type="Proteomes" id="UP000290365">
    <property type="component" value="Chromosome"/>
</dbReference>
<keyword evidence="1" id="KW-0812">Transmembrane</keyword>
<gene>
    <name evidence="2" type="ORF">EPA93_38180</name>
</gene>
<organism evidence="2 3">
    <name type="scientific">Ktedonosporobacter rubrisoli</name>
    <dbReference type="NCBI Taxonomy" id="2509675"/>
    <lineage>
        <taxon>Bacteria</taxon>
        <taxon>Bacillati</taxon>
        <taxon>Chloroflexota</taxon>
        <taxon>Ktedonobacteria</taxon>
        <taxon>Ktedonobacterales</taxon>
        <taxon>Ktedonosporobacteraceae</taxon>
        <taxon>Ktedonosporobacter</taxon>
    </lineage>
</organism>
<evidence type="ECO:0000313" key="2">
    <source>
        <dbReference type="EMBL" id="QBD81489.1"/>
    </source>
</evidence>
<evidence type="ECO:0000256" key="1">
    <source>
        <dbReference type="SAM" id="Phobius"/>
    </source>
</evidence>
<dbReference type="KEGG" id="kbs:EPA93_38180"/>
<evidence type="ECO:0000313" key="3">
    <source>
        <dbReference type="Proteomes" id="UP000290365"/>
    </source>
</evidence>
<feature type="transmembrane region" description="Helical" evidence="1">
    <location>
        <begin position="63"/>
        <end position="83"/>
    </location>
</feature>
<dbReference type="AlphaFoldDB" id="A0A4P6K0B9"/>
<protein>
    <submittedName>
        <fullName evidence="2">Uncharacterized protein</fullName>
    </submittedName>
</protein>
<keyword evidence="1" id="KW-0472">Membrane</keyword>